<dbReference type="PANTHER" id="PTHR14969:SF13">
    <property type="entry name" value="AT30094P"/>
    <property type="match status" value="1"/>
</dbReference>
<organism evidence="3 4">
    <name type="scientific">Williamwhitmania taraxaci</name>
    <dbReference type="NCBI Taxonomy" id="1640674"/>
    <lineage>
        <taxon>Bacteria</taxon>
        <taxon>Pseudomonadati</taxon>
        <taxon>Bacteroidota</taxon>
        <taxon>Bacteroidia</taxon>
        <taxon>Bacteroidales</taxon>
        <taxon>Williamwhitmaniaceae</taxon>
        <taxon>Williamwhitmania</taxon>
    </lineage>
</organism>
<dbReference type="SMART" id="SM00014">
    <property type="entry name" value="acidPPc"/>
    <property type="match status" value="1"/>
</dbReference>
<dbReference type="AlphaFoldDB" id="A0A1G6I345"/>
<dbReference type="PANTHER" id="PTHR14969">
    <property type="entry name" value="SPHINGOSINE-1-PHOSPHATE PHOSPHOHYDROLASE"/>
    <property type="match status" value="1"/>
</dbReference>
<dbReference type="STRING" id="1640674.SAMN05216323_101440"/>
<keyword evidence="1" id="KW-0812">Transmembrane</keyword>
<keyword evidence="4" id="KW-1185">Reference proteome</keyword>
<dbReference type="SUPFAM" id="SSF48317">
    <property type="entry name" value="Acid phosphatase/Vanadium-dependent haloperoxidase"/>
    <property type="match status" value="1"/>
</dbReference>
<feature type="domain" description="Phosphatidic acid phosphatase type 2/haloperoxidase" evidence="2">
    <location>
        <begin position="59"/>
        <end position="175"/>
    </location>
</feature>
<name>A0A1G6I345_9BACT</name>
<dbReference type="RefSeq" id="WP_092436731.1">
    <property type="nucleotide sequence ID" value="NZ_FMYP01000014.1"/>
</dbReference>
<dbReference type="InterPro" id="IPR036938">
    <property type="entry name" value="PAP2/HPO_sf"/>
</dbReference>
<reference evidence="3 4" key="1">
    <citation type="submission" date="2016-09" db="EMBL/GenBank/DDBJ databases">
        <authorList>
            <person name="Capua I."/>
            <person name="De Benedictis P."/>
            <person name="Joannis T."/>
            <person name="Lombin L.H."/>
            <person name="Cattoli G."/>
        </authorList>
    </citation>
    <scope>NUCLEOTIDE SEQUENCE [LARGE SCALE GENOMIC DNA]</scope>
    <source>
        <strain evidence="3 4">A7P-90m</strain>
    </source>
</reference>
<sequence length="189" mass="21224">MLNYLIELDKSLFLFLNGLNSPLLDWIMFVVSHKYTFVPLYATVIYFFFKKFGRNGFLVLVMAVISIAIADQVASGLIKDLVGRLRPSHNPEFTQVIHLVFEKKGGLYGFVSSHAANSFAFAMYTLLLFRKRWYTISILVWAGVVSYSRIYLGLHYPGDILGGAIVGIASGLLCYMVLVKLPCFKGCSN</sequence>
<feature type="transmembrane region" description="Helical" evidence="1">
    <location>
        <begin position="136"/>
        <end position="154"/>
    </location>
</feature>
<dbReference type="Proteomes" id="UP000199452">
    <property type="component" value="Unassembled WGS sequence"/>
</dbReference>
<feature type="transmembrane region" description="Helical" evidence="1">
    <location>
        <begin position="160"/>
        <end position="179"/>
    </location>
</feature>
<evidence type="ECO:0000259" key="2">
    <source>
        <dbReference type="SMART" id="SM00014"/>
    </source>
</evidence>
<evidence type="ECO:0000313" key="3">
    <source>
        <dbReference type="EMBL" id="SDC00860.1"/>
    </source>
</evidence>
<protein>
    <submittedName>
        <fullName evidence="3">Undecaprenyl-diphosphatase</fullName>
    </submittedName>
</protein>
<proteinExistence type="predicted"/>
<dbReference type="OrthoDB" id="9789113at2"/>
<feature type="transmembrane region" description="Helical" evidence="1">
    <location>
        <begin position="26"/>
        <end position="49"/>
    </location>
</feature>
<gene>
    <name evidence="3" type="ORF">SAMN05216323_101440</name>
</gene>
<accession>A0A1G6I345</accession>
<evidence type="ECO:0000256" key="1">
    <source>
        <dbReference type="SAM" id="Phobius"/>
    </source>
</evidence>
<feature type="transmembrane region" description="Helical" evidence="1">
    <location>
        <begin position="107"/>
        <end position="129"/>
    </location>
</feature>
<dbReference type="EMBL" id="FMYP01000014">
    <property type="protein sequence ID" value="SDC00860.1"/>
    <property type="molecule type" value="Genomic_DNA"/>
</dbReference>
<keyword evidence="1" id="KW-1133">Transmembrane helix</keyword>
<dbReference type="InterPro" id="IPR000326">
    <property type="entry name" value="PAP2/HPO"/>
</dbReference>
<dbReference type="Pfam" id="PF01569">
    <property type="entry name" value="PAP2"/>
    <property type="match status" value="1"/>
</dbReference>
<evidence type="ECO:0000313" key="4">
    <source>
        <dbReference type="Proteomes" id="UP000199452"/>
    </source>
</evidence>
<feature type="transmembrane region" description="Helical" evidence="1">
    <location>
        <begin position="56"/>
        <end position="78"/>
    </location>
</feature>
<keyword evidence="1" id="KW-0472">Membrane</keyword>
<dbReference type="Gene3D" id="1.20.144.10">
    <property type="entry name" value="Phosphatidic acid phosphatase type 2/haloperoxidase"/>
    <property type="match status" value="2"/>
</dbReference>
<dbReference type="CDD" id="cd03395">
    <property type="entry name" value="PAP2_like_4"/>
    <property type="match status" value="1"/>
</dbReference>